<sequence>WGNSKRENHIEIEIEIDFKQISGETEAIFTKLYDVDLPAYSELIKNRIAVAKFANLVSSNNSLDTYKKNIVDDLLRLNSHLNQFSRDLEFVYEEGNIFFLMFEKYVSEWKELAIKKKYSPESFELMRNQSSDFSMSLFKTTKTMEAIKKFTPNNNNEMVLSQWINYLDISLGCDASIIEKCKSELSRIEKIVAFLRNSQLKLVESLHYVSTYSEYLGTIINLLTKEKVKLIHVSSVQTTKNLESAVSRIKTGYTKFLSDQDVAPKLSRPNDNNDDSDTTENVGHKIYKSKLIGEVGCQEFVTNFDSHPVFQGARTTKHSPYLRSIKINIDTYINSLTFEWSDNISFKYGGNGGKLHEFGLDEDEVVSWANVYTLDGKICGLEFRTNKWKVTGILCNSPIPKKPITLQAPRGYEVVGLYGGFDKYICGIGILYSRIEMELI</sequence>
<name>A0A9N9H2Q5_9GLOM</name>
<keyword evidence="3" id="KW-1185">Reference proteome</keyword>
<feature type="domain" description="Jacalin-type lectin" evidence="1">
    <location>
        <begin position="322"/>
        <end position="430"/>
    </location>
</feature>
<feature type="non-terminal residue" evidence="2">
    <location>
        <position position="440"/>
    </location>
</feature>
<dbReference type="OrthoDB" id="2306079at2759"/>
<dbReference type="InterPro" id="IPR001229">
    <property type="entry name" value="Jacalin-like_lectin_dom"/>
</dbReference>
<evidence type="ECO:0000313" key="2">
    <source>
        <dbReference type="EMBL" id="CAG8648698.1"/>
    </source>
</evidence>
<evidence type="ECO:0000259" key="1">
    <source>
        <dbReference type="Pfam" id="PF01419"/>
    </source>
</evidence>
<dbReference type="SUPFAM" id="SSF51101">
    <property type="entry name" value="Mannose-binding lectins"/>
    <property type="match status" value="1"/>
</dbReference>
<accession>A0A9N9H2Q5</accession>
<reference evidence="2" key="1">
    <citation type="submission" date="2021-06" db="EMBL/GenBank/DDBJ databases">
        <authorList>
            <person name="Kallberg Y."/>
            <person name="Tangrot J."/>
            <person name="Rosling A."/>
        </authorList>
    </citation>
    <scope>NUCLEOTIDE SEQUENCE</scope>
    <source>
        <strain evidence="2">MT106</strain>
    </source>
</reference>
<dbReference type="Pfam" id="PF01419">
    <property type="entry name" value="Jacalin"/>
    <property type="match status" value="1"/>
</dbReference>
<evidence type="ECO:0000313" key="3">
    <source>
        <dbReference type="Proteomes" id="UP000789831"/>
    </source>
</evidence>
<dbReference type="AlphaFoldDB" id="A0A9N9H2Q5"/>
<protein>
    <submittedName>
        <fullName evidence="2">3708_t:CDS:1</fullName>
    </submittedName>
</protein>
<dbReference type="EMBL" id="CAJVPL010004533">
    <property type="protein sequence ID" value="CAG8648698.1"/>
    <property type="molecule type" value="Genomic_DNA"/>
</dbReference>
<dbReference type="Proteomes" id="UP000789831">
    <property type="component" value="Unassembled WGS sequence"/>
</dbReference>
<dbReference type="Gene3D" id="2.100.10.30">
    <property type="entry name" value="Jacalin-like lectin domain"/>
    <property type="match status" value="1"/>
</dbReference>
<comment type="caution">
    <text evidence="2">The sequence shown here is derived from an EMBL/GenBank/DDBJ whole genome shotgun (WGS) entry which is preliminary data.</text>
</comment>
<proteinExistence type="predicted"/>
<dbReference type="InterPro" id="IPR036404">
    <property type="entry name" value="Jacalin-like_lectin_dom_sf"/>
</dbReference>
<gene>
    <name evidence="2" type="ORF">AGERDE_LOCUS11311</name>
</gene>
<organism evidence="2 3">
    <name type="scientific">Ambispora gerdemannii</name>
    <dbReference type="NCBI Taxonomy" id="144530"/>
    <lineage>
        <taxon>Eukaryota</taxon>
        <taxon>Fungi</taxon>
        <taxon>Fungi incertae sedis</taxon>
        <taxon>Mucoromycota</taxon>
        <taxon>Glomeromycotina</taxon>
        <taxon>Glomeromycetes</taxon>
        <taxon>Archaeosporales</taxon>
        <taxon>Ambisporaceae</taxon>
        <taxon>Ambispora</taxon>
    </lineage>
</organism>